<reference evidence="4" key="1">
    <citation type="submission" date="2017-09" db="EMBL/GenBank/DDBJ databases">
        <title>Genome sequence of Nannocystis excedens DSM 71.</title>
        <authorList>
            <person name="Blom J."/>
        </authorList>
    </citation>
    <scope>NUCLEOTIDE SEQUENCE [LARGE SCALE GENOMIC DNA]</scope>
    <source>
        <strain evidence="4">type strain: E19</strain>
    </source>
</reference>
<evidence type="ECO:0000313" key="4">
    <source>
        <dbReference type="Proteomes" id="UP000223606"/>
    </source>
</evidence>
<evidence type="ECO:0000313" key="3">
    <source>
        <dbReference type="EMBL" id="SON57721.1"/>
    </source>
</evidence>
<sequence length="416" mass="44687">MRHFEEMATRYPVPITRAIVLASLLPMLSACGFFDFEERDPWREQAEAACYARKEVTPSAVAVPMKEIDGPGICGVRKPLKVNASLGGAVEITPPATLDCPMTAAIGRWLDTVVQPAAWERYGAPVVSIKNVASYGCRTRNHKRGEKLSEHAFANALDIAAFTLANGYTVTVKSGWRGSEADRAFLRQVHYGACGPFKTVLGPGTSDGMHEEHFHLDLAKHNAKYSAYCRPTPVEPPPAEPRIYQASPGSVPNMSTVPVASLGAPATDPVLSNNPEAPPDFSRTAIQQPVFRQPSDQQPATTGRQQPRMQPQTAPQRQTIDPADVYHGRQNDGYGQPVYQTQPSYPPPQPVPQPAAGYGTAPRPVPSPTFGFGTSPLPPAPVPSGPIPPANIGPPSLVWQRGPQAAIMGDVTGSIR</sequence>
<dbReference type="AlphaFoldDB" id="A0A2C9DD99"/>
<feature type="region of interest" description="Disordered" evidence="1">
    <location>
        <begin position="291"/>
        <end position="398"/>
    </location>
</feature>
<dbReference type="EMBL" id="LT960614">
    <property type="protein sequence ID" value="SON57721.1"/>
    <property type="molecule type" value="Genomic_DNA"/>
</dbReference>
<organism evidence="3 4">
    <name type="scientific">Hartmannibacter diazotrophicus</name>
    <dbReference type="NCBI Taxonomy" id="1482074"/>
    <lineage>
        <taxon>Bacteria</taxon>
        <taxon>Pseudomonadati</taxon>
        <taxon>Pseudomonadota</taxon>
        <taxon>Alphaproteobacteria</taxon>
        <taxon>Hyphomicrobiales</taxon>
        <taxon>Pleomorphomonadaceae</taxon>
        <taxon>Hartmannibacter</taxon>
    </lineage>
</organism>
<keyword evidence="4" id="KW-1185">Reference proteome</keyword>
<evidence type="ECO:0000259" key="2">
    <source>
        <dbReference type="Pfam" id="PF06904"/>
    </source>
</evidence>
<feature type="compositionally biased region" description="Pro residues" evidence="1">
    <location>
        <begin position="344"/>
        <end position="353"/>
    </location>
</feature>
<proteinExistence type="predicted"/>
<name>A0A2C9DD99_9HYPH</name>
<gene>
    <name evidence="3" type="ORF">HDIA_4180</name>
</gene>
<feature type="compositionally biased region" description="Polar residues" evidence="1">
    <location>
        <begin position="294"/>
        <end position="319"/>
    </location>
</feature>
<dbReference type="Pfam" id="PF06904">
    <property type="entry name" value="Extensin-like_C"/>
    <property type="match status" value="1"/>
</dbReference>
<feature type="region of interest" description="Disordered" evidence="1">
    <location>
        <begin position="231"/>
        <end position="250"/>
    </location>
</feature>
<evidence type="ECO:0000256" key="1">
    <source>
        <dbReference type="SAM" id="MobiDB-lite"/>
    </source>
</evidence>
<feature type="compositionally biased region" description="Pro residues" evidence="1">
    <location>
        <begin position="376"/>
        <end position="392"/>
    </location>
</feature>
<protein>
    <recommendedName>
        <fullName evidence="2">Extensin-like C-terminal domain-containing protein</fullName>
    </recommendedName>
</protein>
<dbReference type="Proteomes" id="UP000223606">
    <property type="component" value="Chromosome 1"/>
</dbReference>
<dbReference type="InterPro" id="IPR009683">
    <property type="entry name" value="Extensin-like_C"/>
</dbReference>
<dbReference type="KEGG" id="hdi:HDIA_4180"/>
<feature type="domain" description="Extensin-like C-terminal" evidence="2">
    <location>
        <begin position="49"/>
        <end position="230"/>
    </location>
</feature>
<dbReference type="PROSITE" id="PS51257">
    <property type="entry name" value="PROKAR_LIPOPROTEIN"/>
    <property type="match status" value="1"/>
</dbReference>
<accession>A0A2C9DD99</accession>